<comment type="subcellular location">
    <subcellularLocation>
        <location evidence="1">Secreted</location>
    </subcellularLocation>
</comment>
<keyword evidence="2" id="KW-0964">Secreted</keyword>
<evidence type="ECO:0000256" key="4">
    <source>
        <dbReference type="SAM" id="MobiDB-lite"/>
    </source>
</evidence>
<dbReference type="FunFam" id="2.160.20.10:FF:000043">
    <property type="entry name" value="Exo-beta-1,3-glucanase, putative"/>
    <property type="match status" value="1"/>
</dbReference>
<dbReference type="PANTHER" id="PTHR33928:SF2">
    <property type="entry name" value="PECTATE LYASE SUPERFAMILY PROTEIN DOMAIN-CONTAINING PROTEIN-RELATED"/>
    <property type="match status" value="1"/>
</dbReference>
<dbReference type="GO" id="GO:0004650">
    <property type="term" value="F:polygalacturonase activity"/>
    <property type="evidence" value="ECO:0007669"/>
    <property type="project" value="InterPro"/>
</dbReference>
<dbReference type="FunFam" id="2.160.20.10:FF:000049">
    <property type="entry name" value="Putative exo-beta-1,3-glucanase"/>
    <property type="match status" value="1"/>
</dbReference>
<feature type="chain" id="PRO_5009534916" evidence="5">
    <location>
        <begin position="20"/>
        <end position="813"/>
    </location>
</feature>
<dbReference type="Gene3D" id="2.160.20.10">
    <property type="entry name" value="Single-stranded right-handed beta-helix, Pectin lyase-like"/>
    <property type="match status" value="2"/>
</dbReference>
<dbReference type="OrthoDB" id="1046782at2759"/>
<dbReference type="PANTHER" id="PTHR33928">
    <property type="entry name" value="POLYGALACTURONASE QRT3"/>
    <property type="match status" value="1"/>
</dbReference>
<dbReference type="EMBL" id="LYCR01000001">
    <property type="protein sequence ID" value="OGM51308.1"/>
    <property type="molecule type" value="Genomic_DNA"/>
</dbReference>
<sequence>MRDFLSLLGLASIVASSSAAVIPSTFAAISSTIAQVSHLTWTDATSVEIQNGIGSPGVAASGTCTGPSKSSPTSYWLADQDHSGNARGYAPNVNNTNYPVWRNALDYGASNDGSGNQTSKLQNAINDNGSGGSRKSSGVTRYPAEVFLPGGTYQLGSTLELRVGTIITGDPLNPPVLKAAPNFEGDTLVMGYDSGNGNPETSFMTLMRNVVLDTTALSADTKITALQWGVAQGSGLTNVQIEMPTSSTGHTGIYIQAGSTIAVTDVQIIGGAVGIKNSNQQVNFKNIAFKYCTTAFEAAGGHTVLLQQATFDTCGTGINMTTNSLGSLVLLDSSSTNSGPVVRFHDSSNDSGNRNSQVLIENLSHENSNPIAVDSQGNVKLGAASHVDTWVWGNVTPGQYQSGTGFSTLRPGVLLANNKYFTRVQPTYAGYSSDQIVNVKAAEGYTVKGDGSTDDSAALNAILANNAANCKITYFPYGVYLVKDTLVIPKGSRIVGEAWAVITGAGDAFKNADNPKPVVQIGQEGDVGVAEIQNMRFSVAEILPGAKVLEINMAGSAPGDVALWNTMATVGGTAETTIANSCIDQDMSKCMAAFMVLHLTKTSSAYIENFWGWTADHNLDGGPITIISTGRGILVEATQGTWLTGTGSEHHWLYSYNFRNAQNIYAGLLQSESPYMQGDGATQTAPAPWTVESEFGDPDFSWCGADDQKCRTSLATNVDGGSDILLYNSAAWAFFNGPWDGTYSHQCNGSCQTNMMRVANSPTNLVWYSISTRKTDVMVLDDQSNPIEYNHPGGGKRLFRRIGNLRRHSRCDA</sequence>
<reference evidence="7 8" key="1">
    <citation type="journal article" date="2016" name="Genome Biol. Evol.">
        <title>Draft genome sequence of an aflatoxigenic Aspergillus species, A. bombycis.</title>
        <authorList>
            <person name="Moore G.G."/>
            <person name="Mack B.M."/>
            <person name="Beltz S.B."/>
            <person name="Gilbert M.K."/>
        </authorList>
    </citation>
    <scope>NUCLEOTIDE SEQUENCE [LARGE SCALE GENOMIC DNA]</scope>
    <source>
        <strain evidence="8">NRRL 26010</strain>
    </source>
</reference>
<dbReference type="Proteomes" id="UP000179179">
    <property type="component" value="Unassembled WGS sequence"/>
</dbReference>
<feature type="domain" description="Rhamnogalacturonase A/B/Epimerase-like pectate lyase" evidence="6">
    <location>
        <begin position="101"/>
        <end position="319"/>
    </location>
</feature>
<accession>A0A1F8AJ15</accession>
<name>A0A1F8AJ15_9EURO</name>
<comment type="caution">
    <text evidence="7">The sequence shown here is derived from an EMBL/GenBank/DDBJ whole genome shotgun (WGS) entry which is preliminary data.</text>
</comment>
<evidence type="ECO:0000313" key="8">
    <source>
        <dbReference type="Proteomes" id="UP000179179"/>
    </source>
</evidence>
<dbReference type="AlphaFoldDB" id="A0A1F8AJ15"/>
<evidence type="ECO:0000313" key="7">
    <source>
        <dbReference type="EMBL" id="OGM51308.1"/>
    </source>
</evidence>
<dbReference type="InterPro" id="IPR011050">
    <property type="entry name" value="Pectin_lyase_fold/virulence"/>
</dbReference>
<feature type="signal peptide" evidence="5">
    <location>
        <begin position="1"/>
        <end position="19"/>
    </location>
</feature>
<dbReference type="InterPro" id="IPR039279">
    <property type="entry name" value="QRT3-like"/>
</dbReference>
<evidence type="ECO:0000259" key="6">
    <source>
        <dbReference type="Pfam" id="PF12708"/>
    </source>
</evidence>
<dbReference type="RefSeq" id="XP_022395025.1">
    <property type="nucleotide sequence ID" value="XM_022527495.1"/>
</dbReference>
<evidence type="ECO:0000256" key="1">
    <source>
        <dbReference type="ARBA" id="ARBA00004613"/>
    </source>
</evidence>
<evidence type="ECO:0000256" key="2">
    <source>
        <dbReference type="ARBA" id="ARBA00022525"/>
    </source>
</evidence>
<dbReference type="GeneID" id="34443755"/>
<feature type="region of interest" description="Disordered" evidence="4">
    <location>
        <begin position="109"/>
        <end position="138"/>
    </location>
</feature>
<evidence type="ECO:0000256" key="5">
    <source>
        <dbReference type="SAM" id="SignalP"/>
    </source>
</evidence>
<evidence type="ECO:0000256" key="3">
    <source>
        <dbReference type="ARBA" id="ARBA00022729"/>
    </source>
</evidence>
<dbReference type="InterPro" id="IPR024535">
    <property type="entry name" value="RHGA/B-epi-like_pectate_lyase"/>
</dbReference>
<dbReference type="Pfam" id="PF12708">
    <property type="entry name" value="Pect-lyase_RHGA_epim"/>
    <property type="match status" value="2"/>
</dbReference>
<protein>
    <submittedName>
        <fullName evidence="7">Exo-beta-1</fullName>
    </submittedName>
</protein>
<proteinExistence type="predicted"/>
<feature type="compositionally biased region" description="Polar residues" evidence="4">
    <location>
        <begin position="111"/>
        <end position="138"/>
    </location>
</feature>
<dbReference type="GO" id="GO:0005576">
    <property type="term" value="C:extracellular region"/>
    <property type="evidence" value="ECO:0007669"/>
    <property type="project" value="UniProtKB-SubCell"/>
</dbReference>
<dbReference type="STRING" id="109264.A0A1F8AJ15"/>
<keyword evidence="8" id="KW-1185">Reference proteome</keyword>
<keyword evidence="3 5" id="KW-0732">Signal</keyword>
<dbReference type="InterPro" id="IPR012334">
    <property type="entry name" value="Pectin_lyas_fold"/>
</dbReference>
<feature type="domain" description="Rhamnogalacturonase A/B/Epimerase-like pectate lyase" evidence="6">
    <location>
        <begin position="444"/>
        <end position="560"/>
    </location>
</feature>
<dbReference type="CDD" id="cd23668">
    <property type="entry name" value="GH55_beta13glucanase-like"/>
    <property type="match status" value="1"/>
</dbReference>
<dbReference type="SUPFAM" id="SSF51126">
    <property type="entry name" value="Pectin lyase-like"/>
    <property type="match status" value="2"/>
</dbReference>
<organism evidence="7 8">
    <name type="scientific">Aspergillus bombycis</name>
    <dbReference type="NCBI Taxonomy" id="109264"/>
    <lineage>
        <taxon>Eukaryota</taxon>
        <taxon>Fungi</taxon>
        <taxon>Dikarya</taxon>
        <taxon>Ascomycota</taxon>
        <taxon>Pezizomycotina</taxon>
        <taxon>Eurotiomycetes</taxon>
        <taxon>Eurotiomycetidae</taxon>
        <taxon>Eurotiales</taxon>
        <taxon>Aspergillaceae</taxon>
        <taxon>Aspergillus</taxon>
    </lineage>
</organism>
<gene>
    <name evidence="7" type="ORF">ABOM_000365</name>
</gene>